<name>A0A2J7RIU8_9NEOP</name>
<accession>A0A2J7RIU8</accession>
<gene>
    <name evidence="2" type="ORF">B7P43_G18365</name>
</gene>
<dbReference type="GO" id="GO:0071897">
    <property type="term" value="P:DNA biosynthetic process"/>
    <property type="evidence" value="ECO:0007669"/>
    <property type="project" value="UniProtKB-ARBA"/>
</dbReference>
<dbReference type="InterPro" id="IPR043502">
    <property type="entry name" value="DNA/RNA_pol_sf"/>
</dbReference>
<protein>
    <recommendedName>
        <fullName evidence="1">Reverse transcriptase Ty1/copia-type domain-containing protein</fullName>
    </recommendedName>
</protein>
<dbReference type="STRING" id="105785.A0A2J7RIU8"/>
<feature type="domain" description="Reverse transcriptase Ty1/copia-type" evidence="1">
    <location>
        <begin position="61"/>
        <end position="301"/>
    </location>
</feature>
<comment type="caution">
    <text evidence="2">The sequence shown here is derived from an EMBL/GenBank/DDBJ whole genome shotgun (WGS) entry which is preliminary data.</text>
</comment>
<dbReference type="AlphaFoldDB" id="A0A2J7RIU8"/>
<evidence type="ECO:0000313" key="2">
    <source>
        <dbReference type="EMBL" id="PNF40752.1"/>
    </source>
</evidence>
<dbReference type="Pfam" id="PF07727">
    <property type="entry name" value="RVT_2"/>
    <property type="match status" value="1"/>
</dbReference>
<proteinExistence type="predicted"/>
<organism evidence="2 3">
    <name type="scientific">Cryptotermes secundus</name>
    <dbReference type="NCBI Taxonomy" id="105785"/>
    <lineage>
        <taxon>Eukaryota</taxon>
        <taxon>Metazoa</taxon>
        <taxon>Ecdysozoa</taxon>
        <taxon>Arthropoda</taxon>
        <taxon>Hexapoda</taxon>
        <taxon>Insecta</taxon>
        <taxon>Pterygota</taxon>
        <taxon>Neoptera</taxon>
        <taxon>Polyneoptera</taxon>
        <taxon>Dictyoptera</taxon>
        <taxon>Blattodea</taxon>
        <taxon>Blattoidea</taxon>
        <taxon>Termitoidae</taxon>
        <taxon>Kalotermitidae</taxon>
        <taxon>Cryptotermitinae</taxon>
        <taxon>Cryptotermes</taxon>
    </lineage>
</organism>
<dbReference type="InParanoid" id="A0A2J7RIU8"/>
<reference evidence="2 3" key="1">
    <citation type="submission" date="2017-12" db="EMBL/GenBank/DDBJ databases">
        <title>Hemimetabolous genomes reveal molecular basis of termite eusociality.</title>
        <authorList>
            <person name="Harrison M.C."/>
            <person name="Jongepier E."/>
            <person name="Robertson H.M."/>
            <person name="Arning N."/>
            <person name="Bitard-Feildel T."/>
            <person name="Chao H."/>
            <person name="Childers C.P."/>
            <person name="Dinh H."/>
            <person name="Doddapaneni H."/>
            <person name="Dugan S."/>
            <person name="Gowin J."/>
            <person name="Greiner C."/>
            <person name="Han Y."/>
            <person name="Hu H."/>
            <person name="Hughes D.S.T."/>
            <person name="Huylmans A.-K."/>
            <person name="Kemena C."/>
            <person name="Kremer L.P.M."/>
            <person name="Lee S.L."/>
            <person name="Lopez-Ezquerra A."/>
            <person name="Mallet L."/>
            <person name="Monroy-Kuhn J.M."/>
            <person name="Moser A."/>
            <person name="Murali S.C."/>
            <person name="Muzny D.M."/>
            <person name="Otani S."/>
            <person name="Piulachs M.-D."/>
            <person name="Poelchau M."/>
            <person name="Qu J."/>
            <person name="Schaub F."/>
            <person name="Wada-Katsumata A."/>
            <person name="Worley K.C."/>
            <person name="Xie Q."/>
            <person name="Ylla G."/>
            <person name="Poulsen M."/>
            <person name="Gibbs R.A."/>
            <person name="Schal C."/>
            <person name="Richards S."/>
            <person name="Belles X."/>
            <person name="Korb J."/>
            <person name="Bornberg-Bauer E."/>
        </authorList>
    </citation>
    <scope>NUCLEOTIDE SEQUENCE [LARGE SCALE GENOMIC DNA]</scope>
    <source>
        <tissue evidence="2">Whole body</tissue>
    </source>
</reference>
<dbReference type="Proteomes" id="UP000235965">
    <property type="component" value="Unassembled WGS sequence"/>
</dbReference>
<dbReference type="SUPFAM" id="SSF56672">
    <property type="entry name" value="DNA/RNA polymerases"/>
    <property type="match status" value="1"/>
</dbReference>
<sequence>MQLRPRENLRKADRYSDYATAYFGAIDIDEPKNYEDAMKSQHATEWEKAIERELLALKDSDTWTVVDKPVKCNEIDSKWVFKVKKNEYNEITQFKARLVARGFQQKGLQYDDIYAPVAKLQTFRILLAVIVNLDCTIYQMDVCNAFLHGYIEVYMSPPKNCYLPKDKTCRLNKSIYGLKKAHKNWYKRFDSFMKDNLFEKPKSDYCLHIKAEQNERIYILIFVDDLIITGSSEDKVNKLKIDLSNAFKMKDLGGTVSYYIGISVHQDIENGVVTLDQENYLQNVLDRFGMLNCKGSFTPMDKNFDQNLLIKEKSESSELESKCRQAIGSIMYAVLG</sequence>
<feature type="non-terminal residue" evidence="2">
    <location>
        <position position="336"/>
    </location>
</feature>
<dbReference type="OrthoDB" id="8190972at2759"/>
<dbReference type="InterPro" id="IPR013103">
    <property type="entry name" value="RVT_2"/>
</dbReference>
<evidence type="ECO:0000313" key="3">
    <source>
        <dbReference type="Proteomes" id="UP000235965"/>
    </source>
</evidence>
<evidence type="ECO:0000259" key="1">
    <source>
        <dbReference type="Pfam" id="PF07727"/>
    </source>
</evidence>
<dbReference type="EMBL" id="NEVH01003213">
    <property type="protein sequence ID" value="PNF40752.1"/>
    <property type="molecule type" value="Genomic_DNA"/>
</dbReference>
<keyword evidence="3" id="KW-1185">Reference proteome</keyword>